<evidence type="ECO:0000313" key="4">
    <source>
        <dbReference type="EMBL" id="TNJ27555.1"/>
    </source>
</evidence>
<dbReference type="EMBL" id="VDLU01000003">
    <property type="protein sequence ID" value="TNJ27555.1"/>
    <property type="molecule type" value="Genomic_DNA"/>
</dbReference>
<dbReference type="PANTHER" id="PTHR12755">
    <property type="entry name" value="CLEAVAGE/POLYADENYLATION FACTOR IA SUBUNIT CLP1P"/>
    <property type="match status" value="1"/>
</dbReference>
<keyword evidence="2" id="KW-0067">ATP-binding</keyword>
<dbReference type="Proteomes" id="UP000315496">
    <property type="component" value="Chromosome 3"/>
</dbReference>
<dbReference type="VEuPathDB" id="GiardiaDB:GMRT_10859"/>
<dbReference type="InterPro" id="IPR032319">
    <property type="entry name" value="CLP1_P"/>
</dbReference>
<dbReference type="GO" id="GO:0006388">
    <property type="term" value="P:tRNA splicing, via endonucleolytic cleavage and ligation"/>
    <property type="evidence" value="ECO:0007669"/>
    <property type="project" value="TreeGrafter"/>
</dbReference>
<protein>
    <submittedName>
        <fullName evidence="4">mRNA cleavage and polyadenylation factor CLP1 P-loop domain-containing protein</fullName>
    </submittedName>
</protein>
<reference evidence="4 5" key="1">
    <citation type="submission" date="2019-05" db="EMBL/GenBank/DDBJ databases">
        <title>The compact genome of Giardia muris reveals important steps in the evolution of intestinal protozoan parasites.</title>
        <authorList>
            <person name="Xu F."/>
            <person name="Jimenez-Gonzalez A."/>
            <person name="Einarsson E."/>
            <person name="Astvaldsson A."/>
            <person name="Peirasmaki D."/>
            <person name="Eckmann L."/>
            <person name="Andersson J.O."/>
            <person name="Svard S.G."/>
            <person name="Jerlstrom-Hultqvist J."/>
        </authorList>
    </citation>
    <scope>NUCLEOTIDE SEQUENCE [LARGE SCALE GENOMIC DNA]</scope>
    <source>
        <strain evidence="4 5">Roberts-Thomson</strain>
    </source>
</reference>
<accession>A0A4Z1SRF7</accession>
<evidence type="ECO:0000313" key="5">
    <source>
        <dbReference type="Proteomes" id="UP000315496"/>
    </source>
</evidence>
<dbReference type="InterPro" id="IPR027417">
    <property type="entry name" value="P-loop_NTPase"/>
</dbReference>
<sequence>MAVTWYERLALVSPQRGTYYVLKGPGALLVRAGGMRVNGYPVHAPLFTFLDNFYGACTVLEALDEGNEEDAIDTLDSHALDEVLNQAAGYICPRHRDIIRALNVDIPVVVVVPLEASRAQVYSEVFPNRATISKLTIDELSAPPGHLELEWYALARRLLDVRAICVIGVQGVGKSTFSRLCVSSKAGLRVCTIYLDLDVLDAHLASPGMVSGSVYTRNSGFGYNSPAFPDPVYATTRVYGYRCISDDPGRFYDVWRAILKDCESFVDEHDLGMAHLVVNTPAWYQGIMDAVIADIVGFADVNALVELSVEKALQIIAPGRKTEVATAWNVEGRETRPDQPILRPNTTHYILQGVTNEWNLSTLLSFRLLSSVIDLAALKLTPYRQRSPFAAYGFSELLIQQSFYELRTSVPLSYILYQDVRLDGEKDTVSTADFSIPSSGLAFNQHQTRLLSTLGIDPGTGAGEPALSIRLSQGLARIFNGLPPSKRLWALHYIFSCTFVYTYELLNGVLTYKGPAFIRGFNQGCPCLLTRHPTTLHDVTCLALPGGPSLRAPRELIVGNLNGFSLNTQVIVSGTLTYGGRGTSELLRS</sequence>
<dbReference type="PANTHER" id="PTHR12755:SF6">
    <property type="entry name" value="POLYRIBONUCLEOTIDE 5'-HYDROXYL-KINASE CLP1"/>
    <property type="match status" value="1"/>
</dbReference>
<keyword evidence="1" id="KW-0547">Nucleotide-binding</keyword>
<dbReference type="AlphaFoldDB" id="A0A4Z1SRF7"/>
<proteinExistence type="predicted"/>
<dbReference type="Gene3D" id="3.40.50.300">
    <property type="entry name" value="P-loop containing nucleotide triphosphate hydrolases"/>
    <property type="match status" value="1"/>
</dbReference>
<dbReference type="Pfam" id="PF16575">
    <property type="entry name" value="CLP1_P"/>
    <property type="match status" value="1"/>
</dbReference>
<gene>
    <name evidence="4" type="ORF">GMRT_10859</name>
</gene>
<evidence type="ECO:0000256" key="1">
    <source>
        <dbReference type="ARBA" id="ARBA00022741"/>
    </source>
</evidence>
<dbReference type="InterPro" id="IPR045116">
    <property type="entry name" value="Clp1/Grc3"/>
</dbReference>
<comment type="caution">
    <text evidence="4">The sequence shown here is derived from an EMBL/GenBank/DDBJ whole genome shotgun (WGS) entry which is preliminary data.</text>
</comment>
<feature type="domain" description="Clp1 P-loop" evidence="3">
    <location>
        <begin position="168"/>
        <end position="317"/>
    </location>
</feature>
<dbReference type="GO" id="GO:0051731">
    <property type="term" value="F:polynucleotide 5'-hydroxyl-kinase activity"/>
    <property type="evidence" value="ECO:0007669"/>
    <property type="project" value="InterPro"/>
</dbReference>
<organism evidence="4 5">
    <name type="scientific">Giardia muris</name>
    <dbReference type="NCBI Taxonomy" id="5742"/>
    <lineage>
        <taxon>Eukaryota</taxon>
        <taxon>Metamonada</taxon>
        <taxon>Diplomonadida</taxon>
        <taxon>Hexamitidae</taxon>
        <taxon>Giardiinae</taxon>
        <taxon>Giardia</taxon>
    </lineage>
</organism>
<evidence type="ECO:0000256" key="2">
    <source>
        <dbReference type="ARBA" id="ARBA00022840"/>
    </source>
</evidence>
<name>A0A4Z1SRF7_GIAMU</name>
<keyword evidence="5" id="KW-1185">Reference proteome</keyword>
<dbReference type="OrthoDB" id="258143at2759"/>
<dbReference type="GO" id="GO:0005634">
    <property type="term" value="C:nucleus"/>
    <property type="evidence" value="ECO:0007669"/>
    <property type="project" value="TreeGrafter"/>
</dbReference>
<dbReference type="GO" id="GO:0005524">
    <property type="term" value="F:ATP binding"/>
    <property type="evidence" value="ECO:0007669"/>
    <property type="project" value="UniProtKB-KW"/>
</dbReference>
<evidence type="ECO:0000259" key="3">
    <source>
        <dbReference type="Pfam" id="PF16575"/>
    </source>
</evidence>